<reference evidence="2 3" key="1">
    <citation type="submission" date="2024-04" db="EMBL/GenBank/DDBJ databases">
        <title>Tritrichomonas musculus Genome.</title>
        <authorList>
            <person name="Alves-Ferreira E."/>
            <person name="Grigg M."/>
            <person name="Lorenzi H."/>
            <person name="Galac M."/>
        </authorList>
    </citation>
    <scope>NUCLEOTIDE SEQUENCE [LARGE SCALE GENOMIC DNA]</scope>
    <source>
        <strain evidence="2 3">EAF2021</strain>
    </source>
</reference>
<protein>
    <recommendedName>
        <fullName evidence="4">WASH1 WAHD domain-containing protein</fullName>
    </recommendedName>
</protein>
<dbReference type="EMBL" id="JAPFFF010000003">
    <property type="protein sequence ID" value="KAK8893188.1"/>
    <property type="molecule type" value="Genomic_DNA"/>
</dbReference>
<proteinExistence type="predicted"/>
<evidence type="ECO:0000313" key="3">
    <source>
        <dbReference type="Proteomes" id="UP001470230"/>
    </source>
</evidence>
<gene>
    <name evidence="2" type="ORF">M9Y10_021604</name>
</gene>
<evidence type="ECO:0000256" key="1">
    <source>
        <dbReference type="SAM" id="MobiDB-lite"/>
    </source>
</evidence>
<comment type="caution">
    <text evidence="2">The sequence shown here is derived from an EMBL/GenBank/DDBJ whole genome shotgun (WGS) entry which is preliminary data.</text>
</comment>
<feature type="compositionally biased region" description="Pro residues" evidence="1">
    <location>
        <begin position="30"/>
        <end position="40"/>
    </location>
</feature>
<accession>A0ABR2KQA3</accession>
<sequence>MENPEAENPPQETVSQEAEPDQHPEEEQPLLPPISSPPLPSQSSAQNLVQPQSNAEISFKDPLFPYNQEFASKSRKEQELLFLRAFEEQTLFIRNKELKCNNSPVESLLDSNSAQKIVEGRQTFFDSLEKSECRKAINRKTTEASSEPAPRIDTQTVPTFNTLLNVHFESQFSLLDKFKSIISTIITRNRAIKRTQDLTQYLINQTTNAVKSLQEKEKEKIKLSANSLLSLKIECCRNQEKFADPYQMELPETPPVNIEPHHVEKPFEFYVPGLVERFQLTPFTRTDITSYVAAPIAPPESFPTVKEEQPVRERIIPSLDLNDETTKEIISQEEAPPISPNISSTEGPLPLPKVIYYPREIRYYDFDPSYDLRPQPIQLPELPDEIGRASVLALPLSEYEKMSLTGKSKAPFAPFEFSGIEKFIDSGLTPMTEADPIDLRELEADDDIDGIDVTPKVRPITDFITKPLNTKNKSHMLQEAVTEGQAQWKERQKKGVNELIDRLNNLNNLMRDKTLCLPVNDLSDYVNQLT</sequence>
<dbReference type="Proteomes" id="UP001470230">
    <property type="component" value="Unassembled WGS sequence"/>
</dbReference>
<evidence type="ECO:0000313" key="2">
    <source>
        <dbReference type="EMBL" id="KAK8893188.1"/>
    </source>
</evidence>
<feature type="region of interest" description="Disordered" evidence="1">
    <location>
        <begin position="1"/>
        <end position="51"/>
    </location>
</feature>
<organism evidence="2 3">
    <name type="scientific">Tritrichomonas musculus</name>
    <dbReference type="NCBI Taxonomy" id="1915356"/>
    <lineage>
        <taxon>Eukaryota</taxon>
        <taxon>Metamonada</taxon>
        <taxon>Parabasalia</taxon>
        <taxon>Tritrichomonadida</taxon>
        <taxon>Tritrichomonadidae</taxon>
        <taxon>Tritrichomonas</taxon>
    </lineage>
</organism>
<keyword evidence="3" id="KW-1185">Reference proteome</keyword>
<name>A0ABR2KQA3_9EUKA</name>
<evidence type="ECO:0008006" key="4">
    <source>
        <dbReference type="Google" id="ProtNLM"/>
    </source>
</evidence>